<feature type="domain" description="Sulfatase-modifying factor enzyme-like" evidence="3">
    <location>
        <begin position="85"/>
        <end position="332"/>
    </location>
</feature>
<gene>
    <name evidence="4" type="ORF">RISK_001309</name>
</gene>
<evidence type="ECO:0000256" key="2">
    <source>
        <dbReference type="SAM" id="SignalP"/>
    </source>
</evidence>
<dbReference type="GO" id="GO:0120147">
    <property type="term" value="F:formylglycine-generating oxidase activity"/>
    <property type="evidence" value="ECO:0007669"/>
    <property type="project" value="TreeGrafter"/>
</dbReference>
<keyword evidence="2" id="KW-0732">Signal</keyword>
<proteinExistence type="predicted"/>
<feature type="signal peptide" evidence="2">
    <location>
        <begin position="1"/>
        <end position="36"/>
    </location>
</feature>
<dbReference type="EMBL" id="LECT01000014">
    <property type="protein sequence ID" value="KLU06554.1"/>
    <property type="molecule type" value="Genomic_DNA"/>
</dbReference>
<reference evidence="4" key="1">
    <citation type="submission" date="2015-05" db="EMBL/GenBank/DDBJ databases">
        <title>Permanent draft genome of Rhodopirellula islandicus K833.</title>
        <authorList>
            <person name="Kizina J."/>
            <person name="Richter M."/>
            <person name="Glockner F.O."/>
            <person name="Harder J."/>
        </authorList>
    </citation>
    <scope>NUCLEOTIDE SEQUENCE [LARGE SCALE GENOMIC DNA]</scope>
    <source>
        <strain evidence="4">K833</strain>
    </source>
</reference>
<sequence length="412" mass="45781">MTFDLKRSLRPLGIAAVCSMAAGSILSPGASNSVHAQEAAAETSQAAIVGIASEKPSDGPFVDLGDGRFMVSYTEKIPGTDISFEMVPVPGGTYTMGSPEDADPRVEDEGPTVEMNVSPMWVAKTETTWAMYKEYMRMYAVFKSFEADGVRTVDDSNMADAITAPTELYDPSFTYEYGEEPEQPAVTMTQYAAQQFTKWLSLITENQYRLPTEAEWEYAARGGTTTAYSWGDSADDIEDYAWYFDNSYDGPAHVGTKKPNPYGLHDMHGNAAEWTVNEYSEDGYEWLKESPVDNAIDAVRWPENPWPCVARGGSWESDPPELRSAARLASDDDEWKNEDPNFPKSPWWFTDDPSRGVGFRLFRSLEPLDREALKNFWEPTALETVDDVQSRIDGGRGGWGLVDKDLPEAAAE</sequence>
<dbReference type="AlphaFoldDB" id="A0A0J1ELX9"/>
<name>A0A0J1ELX9_RHOIS</name>
<dbReference type="OrthoDB" id="9812426at2"/>
<dbReference type="Pfam" id="PF03781">
    <property type="entry name" value="FGE-sulfatase"/>
    <property type="match status" value="1"/>
</dbReference>
<dbReference type="Proteomes" id="UP000036367">
    <property type="component" value="Unassembled WGS sequence"/>
</dbReference>
<organism evidence="4 5">
    <name type="scientific">Rhodopirellula islandica</name>
    <dbReference type="NCBI Taxonomy" id="595434"/>
    <lineage>
        <taxon>Bacteria</taxon>
        <taxon>Pseudomonadati</taxon>
        <taxon>Planctomycetota</taxon>
        <taxon>Planctomycetia</taxon>
        <taxon>Pirellulales</taxon>
        <taxon>Pirellulaceae</taxon>
        <taxon>Rhodopirellula</taxon>
    </lineage>
</organism>
<evidence type="ECO:0000259" key="3">
    <source>
        <dbReference type="Pfam" id="PF03781"/>
    </source>
</evidence>
<keyword evidence="5" id="KW-1185">Reference proteome</keyword>
<evidence type="ECO:0000313" key="4">
    <source>
        <dbReference type="EMBL" id="KLU06554.1"/>
    </source>
</evidence>
<dbReference type="STRING" id="595434.RISK_001309"/>
<evidence type="ECO:0000313" key="5">
    <source>
        <dbReference type="Proteomes" id="UP000036367"/>
    </source>
</evidence>
<feature type="chain" id="PRO_5005250737" evidence="2">
    <location>
        <begin position="37"/>
        <end position="412"/>
    </location>
</feature>
<protein>
    <submittedName>
        <fullName evidence="4">Transcriptional control</fullName>
    </submittedName>
</protein>
<evidence type="ECO:0000256" key="1">
    <source>
        <dbReference type="SAM" id="MobiDB-lite"/>
    </source>
</evidence>
<dbReference type="SUPFAM" id="SSF56436">
    <property type="entry name" value="C-type lectin-like"/>
    <property type="match status" value="1"/>
</dbReference>
<dbReference type="InterPro" id="IPR016187">
    <property type="entry name" value="CTDL_fold"/>
</dbReference>
<dbReference type="PATRIC" id="fig|595434.4.peg.1258"/>
<dbReference type="InterPro" id="IPR051043">
    <property type="entry name" value="Sulfatase_Mod_Factor_Kinase"/>
</dbReference>
<feature type="compositionally biased region" description="Basic and acidic residues" evidence="1">
    <location>
        <begin position="402"/>
        <end position="412"/>
    </location>
</feature>
<dbReference type="Gene3D" id="3.90.1580.10">
    <property type="entry name" value="paralog of FGE (formylglycine-generating enzyme)"/>
    <property type="match status" value="1"/>
</dbReference>
<accession>A0A0J1ELX9</accession>
<dbReference type="PANTHER" id="PTHR23150:SF19">
    <property type="entry name" value="FORMYLGLYCINE-GENERATING ENZYME"/>
    <property type="match status" value="1"/>
</dbReference>
<dbReference type="PANTHER" id="PTHR23150">
    <property type="entry name" value="SULFATASE MODIFYING FACTOR 1, 2"/>
    <property type="match status" value="1"/>
</dbReference>
<dbReference type="InterPro" id="IPR042095">
    <property type="entry name" value="SUMF_sf"/>
</dbReference>
<comment type="caution">
    <text evidence="4">The sequence shown here is derived from an EMBL/GenBank/DDBJ whole genome shotgun (WGS) entry which is preliminary data.</text>
</comment>
<feature type="region of interest" description="Disordered" evidence="1">
    <location>
        <begin position="393"/>
        <end position="412"/>
    </location>
</feature>
<dbReference type="RefSeq" id="WP_047813251.1">
    <property type="nucleotide sequence ID" value="NZ_LECT01000014.1"/>
</dbReference>
<dbReference type="InterPro" id="IPR005532">
    <property type="entry name" value="SUMF_dom"/>
</dbReference>